<evidence type="ECO:0000313" key="2">
    <source>
        <dbReference type="EMBL" id="VAW44090.1"/>
    </source>
</evidence>
<feature type="transmembrane region" description="Helical" evidence="1">
    <location>
        <begin position="45"/>
        <end position="62"/>
    </location>
</feature>
<proteinExistence type="predicted"/>
<name>A0A3B0VUN9_9ZZZZ</name>
<evidence type="ECO:0000256" key="1">
    <source>
        <dbReference type="SAM" id="Phobius"/>
    </source>
</evidence>
<feature type="transmembrane region" description="Helical" evidence="1">
    <location>
        <begin position="108"/>
        <end position="131"/>
    </location>
</feature>
<dbReference type="EMBL" id="UOFA01000074">
    <property type="protein sequence ID" value="VAW44090.1"/>
    <property type="molecule type" value="Genomic_DNA"/>
</dbReference>
<feature type="transmembrane region" description="Helical" evidence="1">
    <location>
        <begin position="173"/>
        <end position="196"/>
    </location>
</feature>
<feature type="transmembrane region" description="Helical" evidence="1">
    <location>
        <begin position="7"/>
        <end position="25"/>
    </location>
</feature>
<dbReference type="Pfam" id="PF10067">
    <property type="entry name" value="DUF2306"/>
    <property type="match status" value="1"/>
</dbReference>
<evidence type="ECO:0008006" key="3">
    <source>
        <dbReference type="Google" id="ProtNLM"/>
    </source>
</evidence>
<reference evidence="2" key="1">
    <citation type="submission" date="2018-06" db="EMBL/GenBank/DDBJ databases">
        <authorList>
            <person name="Zhirakovskaya E."/>
        </authorList>
    </citation>
    <scope>NUCLEOTIDE SEQUENCE</scope>
</reference>
<protein>
    <recommendedName>
        <fullName evidence="3">DUF2306 domain-containing protein</fullName>
    </recommendedName>
</protein>
<gene>
    <name evidence="2" type="ORF">MNBD_GAMMA02-1155</name>
</gene>
<keyword evidence="1" id="KW-0472">Membrane</keyword>
<dbReference type="AlphaFoldDB" id="A0A3B0VUN9"/>
<sequence>MKKAIRIINFSIYTLLSFGVSYYAFNYVFQTVDPNNDFQIKMLTSGWIPPTHFIAGGLALALTPFQLSQKFRNLSKNLHRTVGMFYVLCVLIGGITGLIMALNASGGWVAKLGFFNLAVAWLVITTLAFYYAFKGDISKHRRWIYRSVAVTAAAITLRLFLGIGLGVLQLPFFTVYVPASWLCWILNLMLCEWLLYRKKLSSKSNQTKDAFA</sequence>
<feature type="transmembrane region" description="Helical" evidence="1">
    <location>
        <begin position="83"/>
        <end position="102"/>
    </location>
</feature>
<keyword evidence="1" id="KW-0812">Transmembrane</keyword>
<feature type="transmembrane region" description="Helical" evidence="1">
    <location>
        <begin position="143"/>
        <end position="167"/>
    </location>
</feature>
<organism evidence="2">
    <name type="scientific">hydrothermal vent metagenome</name>
    <dbReference type="NCBI Taxonomy" id="652676"/>
    <lineage>
        <taxon>unclassified sequences</taxon>
        <taxon>metagenomes</taxon>
        <taxon>ecological metagenomes</taxon>
    </lineage>
</organism>
<dbReference type="InterPro" id="IPR018750">
    <property type="entry name" value="DUF2306_membrane"/>
</dbReference>
<keyword evidence="1" id="KW-1133">Transmembrane helix</keyword>
<accession>A0A3B0VUN9</accession>